<evidence type="ECO:0000256" key="1">
    <source>
        <dbReference type="ARBA" id="ARBA00007406"/>
    </source>
</evidence>
<dbReference type="GO" id="GO:0051287">
    <property type="term" value="F:NAD binding"/>
    <property type="evidence" value="ECO:0007669"/>
    <property type="project" value="InterPro"/>
</dbReference>
<feature type="active site" description="Nucleophile" evidence="3">
    <location>
        <position position="142"/>
    </location>
</feature>
<feature type="binding site" evidence="4">
    <location>
        <position position="224"/>
    </location>
    <ligand>
        <name>D-glyceraldehyde 3-phosphate</name>
        <dbReference type="ChEBI" id="CHEBI:59776"/>
    </ligand>
</feature>
<dbReference type="EMBL" id="MHSU01000013">
    <property type="protein sequence ID" value="OHA50606.1"/>
    <property type="molecule type" value="Genomic_DNA"/>
</dbReference>
<keyword evidence="5" id="KW-0547">Nucleotide-binding</keyword>
<feature type="binding site" evidence="5">
    <location>
        <position position="34"/>
    </location>
    <ligand>
        <name>NAD(+)</name>
        <dbReference type="ChEBI" id="CHEBI:57540"/>
    </ligand>
</feature>
<reference evidence="9 10" key="1">
    <citation type="journal article" date="2016" name="Nat. Commun.">
        <title>Thousands of microbial genomes shed light on interconnected biogeochemical processes in an aquifer system.</title>
        <authorList>
            <person name="Anantharaman K."/>
            <person name="Brown C.T."/>
            <person name="Hug L.A."/>
            <person name="Sharon I."/>
            <person name="Castelle C.J."/>
            <person name="Probst A.J."/>
            <person name="Thomas B.C."/>
            <person name="Singh A."/>
            <person name="Wilkins M.J."/>
            <person name="Karaoz U."/>
            <person name="Brodie E.L."/>
            <person name="Williams K.H."/>
            <person name="Hubbard S.S."/>
            <person name="Banfield J.F."/>
        </authorList>
    </citation>
    <scope>NUCLEOTIDE SEQUENCE [LARGE SCALE GENOMIC DNA]</scope>
</reference>
<dbReference type="PRINTS" id="PR00078">
    <property type="entry name" value="G3PDHDRGNASE"/>
</dbReference>
<organism evidence="9 10">
    <name type="scientific">Candidatus Terrybacteria bacterium RIFCSPHIGHO2_02_41_19</name>
    <dbReference type="NCBI Taxonomy" id="1802364"/>
    <lineage>
        <taxon>Bacteria</taxon>
        <taxon>Candidatus Terryibacteriota</taxon>
    </lineage>
</organism>
<evidence type="ECO:0000313" key="9">
    <source>
        <dbReference type="EMBL" id="OHA50606.1"/>
    </source>
</evidence>
<dbReference type="FunFam" id="3.30.360.10:FF:000002">
    <property type="entry name" value="Glyceraldehyde-3-phosphate dehydrogenase"/>
    <property type="match status" value="1"/>
</dbReference>
<dbReference type="AlphaFoldDB" id="A0A1G2PQH9"/>
<evidence type="ECO:0000256" key="7">
    <source>
        <dbReference type="RuleBase" id="RU000397"/>
    </source>
</evidence>
<dbReference type="PROSITE" id="PS00071">
    <property type="entry name" value="GAPDH"/>
    <property type="match status" value="1"/>
</dbReference>
<evidence type="ECO:0000256" key="4">
    <source>
        <dbReference type="PIRSR" id="PIRSR000149-2"/>
    </source>
</evidence>
<evidence type="ECO:0000313" key="10">
    <source>
        <dbReference type="Proteomes" id="UP000178646"/>
    </source>
</evidence>
<name>A0A1G2PQH9_9BACT</name>
<dbReference type="Gene3D" id="3.40.50.720">
    <property type="entry name" value="NAD(P)-binding Rossmann-like Domain"/>
    <property type="match status" value="1"/>
</dbReference>
<dbReference type="InterPro" id="IPR020831">
    <property type="entry name" value="GlycerAld/Erythrose_P_DH"/>
</dbReference>
<dbReference type="Gene3D" id="3.30.360.10">
    <property type="entry name" value="Dihydrodipicolinate Reductase, domain 2"/>
    <property type="match status" value="1"/>
</dbReference>
<proteinExistence type="inferred from homology"/>
<gene>
    <name evidence="9" type="ORF">A2W59_01205</name>
</gene>
<feature type="site" description="Activates thiol group during catalysis" evidence="6">
    <location>
        <position position="169"/>
    </location>
</feature>
<feature type="binding site" evidence="4">
    <location>
        <begin position="141"/>
        <end position="143"/>
    </location>
    <ligand>
        <name>D-glyceraldehyde 3-phosphate</name>
        <dbReference type="ChEBI" id="CHEBI:59776"/>
    </ligand>
</feature>
<dbReference type="InterPro" id="IPR036291">
    <property type="entry name" value="NAD(P)-bd_dom_sf"/>
</dbReference>
<dbReference type="PIRSF" id="PIRSF000149">
    <property type="entry name" value="GAP_DH"/>
    <property type="match status" value="1"/>
</dbReference>
<evidence type="ECO:0000256" key="2">
    <source>
        <dbReference type="ARBA" id="ARBA00023002"/>
    </source>
</evidence>
<feature type="binding site" evidence="5">
    <location>
        <begin position="12"/>
        <end position="13"/>
    </location>
    <ligand>
        <name>NAD(+)</name>
        <dbReference type="ChEBI" id="CHEBI:57540"/>
    </ligand>
</feature>
<dbReference type="SMART" id="SM00846">
    <property type="entry name" value="Gp_dh_N"/>
    <property type="match status" value="1"/>
</dbReference>
<dbReference type="FunFam" id="3.40.50.720:FF:000001">
    <property type="entry name" value="Glyceraldehyde-3-phosphate dehydrogenase"/>
    <property type="match status" value="1"/>
</dbReference>
<dbReference type="InterPro" id="IPR020829">
    <property type="entry name" value="GlycerAld_3-P_DH_cat"/>
</dbReference>
<dbReference type="Proteomes" id="UP000178646">
    <property type="component" value="Unassembled WGS sequence"/>
</dbReference>
<feature type="binding site" evidence="5">
    <location>
        <position position="307"/>
    </location>
    <ligand>
        <name>NAD(+)</name>
        <dbReference type="ChEBI" id="CHEBI:57540"/>
    </ligand>
</feature>
<keyword evidence="5" id="KW-0520">NAD</keyword>
<evidence type="ECO:0000256" key="5">
    <source>
        <dbReference type="PIRSR" id="PIRSR000149-3"/>
    </source>
</evidence>
<dbReference type="CDD" id="cd05214">
    <property type="entry name" value="GAPDH_I_N"/>
    <property type="match status" value="1"/>
</dbReference>
<protein>
    <submittedName>
        <fullName evidence="9">Type I glyceraldehyde-3-phosphate dehydrogenase</fullName>
    </submittedName>
</protein>
<dbReference type="Pfam" id="PF00044">
    <property type="entry name" value="Gp_dh_N"/>
    <property type="match status" value="1"/>
</dbReference>
<dbReference type="GO" id="GO:0016620">
    <property type="term" value="F:oxidoreductase activity, acting on the aldehyde or oxo group of donors, NAD or NADP as acceptor"/>
    <property type="evidence" value="ECO:0007669"/>
    <property type="project" value="InterPro"/>
</dbReference>
<comment type="similarity">
    <text evidence="1 7">Belongs to the glyceraldehyde-3-phosphate dehydrogenase family.</text>
</comment>
<feature type="binding site" evidence="4">
    <location>
        <position position="172"/>
    </location>
    <ligand>
        <name>D-glyceraldehyde 3-phosphate</name>
        <dbReference type="ChEBI" id="CHEBI:59776"/>
    </ligand>
</feature>
<dbReference type="InterPro" id="IPR020828">
    <property type="entry name" value="GlycerAld_3-P_DH_NAD(P)-bd"/>
</dbReference>
<evidence type="ECO:0000256" key="6">
    <source>
        <dbReference type="PIRSR" id="PIRSR000149-4"/>
    </source>
</evidence>
<dbReference type="SUPFAM" id="SSF55347">
    <property type="entry name" value="Glyceraldehyde-3-phosphate dehydrogenase-like, C-terminal domain"/>
    <property type="match status" value="1"/>
</dbReference>
<feature type="domain" description="Glyceraldehyde 3-phosphate dehydrogenase NAD(P) binding" evidence="8">
    <location>
        <begin position="3"/>
        <end position="142"/>
    </location>
</feature>
<comment type="caution">
    <text evidence="9">The sequence shown here is derived from an EMBL/GenBank/DDBJ whole genome shotgun (WGS) entry which is preliminary data.</text>
</comment>
<dbReference type="InterPro" id="IPR020830">
    <property type="entry name" value="GlycerAld_3-P_DH_AS"/>
</dbReference>
<keyword evidence="2" id="KW-0560">Oxidoreductase</keyword>
<dbReference type="Pfam" id="PF02800">
    <property type="entry name" value="Gp_dh_C"/>
    <property type="match status" value="1"/>
</dbReference>
<accession>A0A1G2PQH9</accession>
<sequence>MKIRIAINGFGRIGRVFYRQTLSNPDFEIVAVNDLADKDNLLYLLEHDSVYGKFALPEKIKDIKFLREKDPAKLPWKDLDIDIVVESTGFFDSYDKAKAHLEAGAKRVVITAPVKDDIALTFTPNVYPEDISKSKITSNASCTTNAITPLISILAKNPGVKKAVLNTIHAYTASQGIVDKPDAKDWRRGRAGTIDISPSSTGAAISAAKAIPEMKGIFDGVAVRVPVPVGSLIDLTFVSKRNTSVEEINEILTAESRKPEWQGIIKVSNEQLVSTDIIGEPYGSIVDLGFTKVIDGDLVKIFAWYDNEWGYAAMLIKHMEILKKYL</sequence>
<evidence type="ECO:0000259" key="8">
    <source>
        <dbReference type="SMART" id="SM00846"/>
    </source>
</evidence>
<dbReference type="PANTHER" id="PTHR43148">
    <property type="entry name" value="GLYCERALDEHYDE-3-PHOSPHATE DEHYDROGENASE 2"/>
    <property type="match status" value="1"/>
</dbReference>
<feature type="binding site" evidence="5">
    <location>
        <position position="111"/>
    </location>
    <ligand>
        <name>NAD(+)</name>
        <dbReference type="ChEBI" id="CHEBI:57540"/>
    </ligand>
</feature>
<dbReference type="CDD" id="cd18126">
    <property type="entry name" value="GAPDH_I_C"/>
    <property type="match status" value="1"/>
</dbReference>
<dbReference type="SUPFAM" id="SSF51735">
    <property type="entry name" value="NAD(P)-binding Rossmann-fold domains"/>
    <property type="match status" value="1"/>
</dbReference>
<evidence type="ECO:0000256" key="3">
    <source>
        <dbReference type="PIRSR" id="PIRSR000149-1"/>
    </source>
</evidence>
<feature type="binding site" evidence="4">
    <location>
        <begin position="201"/>
        <end position="202"/>
    </location>
    <ligand>
        <name>D-glyceraldehyde 3-phosphate</name>
        <dbReference type="ChEBI" id="CHEBI:59776"/>
    </ligand>
</feature>